<evidence type="ECO:0000313" key="9">
    <source>
        <dbReference type="EMBL" id="KFB08170.1"/>
    </source>
</evidence>
<gene>
    <name evidence="9" type="ORF">EL18_03380</name>
</gene>
<feature type="transmembrane region" description="Helical" evidence="7">
    <location>
        <begin position="205"/>
        <end position="224"/>
    </location>
</feature>
<dbReference type="Pfam" id="PF00528">
    <property type="entry name" value="BPD_transp_1"/>
    <property type="match status" value="1"/>
</dbReference>
<comment type="similarity">
    <text evidence="7">Belongs to the binding-protein-dependent transport system permease family.</text>
</comment>
<dbReference type="GO" id="GO:0005886">
    <property type="term" value="C:plasma membrane"/>
    <property type="evidence" value="ECO:0007669"/>
    <property type="project" value="UniProtKB-SubCell"/>
</dbReference>
<keyword evidence="5 7" id="KW-1133">Transmembrane helix</keyword>
<feature type="domain" description="ABC transmembrane type-1" evidence="8">
    <location>
        <begin position="69"/>
        <end position="283"/>
    </location>
</feature>
<comment type="caution">
    <text evidence="9">The sequence shown here is derived from an EMBL/GenBank/DDBJ whole genome shotgun (WGS) entry which is preliminary data.</text>
</comment>
<reference evidence="9 10" key="1">
    <citation type="submission" date="2014-05" db="EMBL/GenBank/DDBJ databases">
        <title>Draft Genome Sequence of Nitratireductor basaltis Strain UMTGB225, A Marine Bacterium Isolated from Green Barrel Tunicate.</title>
        <authorList>
            <person name="Gan H.Y."/>
        </authorList>
    </citation>
    <scope>NUCLEOTIDE SEQUENCE [LARGE SCALE GENOMIC DNA]</scope>
    <source>
        <strain evidence="9 10">UMTGB225</strain>
    </source>
</reference>
<dbReference type="EMBL" id="JMQM01000003">
    <property type="protein sequence ID" value="KFB08170.1"/>
    <property type="molecule type" value="Genomic_DNA"/>
</dbReference>
<dbReference type="Proteomes" id="UP000053675">
    <property type="component" value="Unassembled WGS sequence"/>
</dbReference>
<dbReference type="PANTHER" id="PTHR43005">
    <property type="entry name" value="BLR7065 PROTEIN"/>
    <property type="match status" value="1"/>
</dbReference>
<evidence type="ECO:0000256" key="1">
    <source>
        <dbReference type="ARBA" id="ARBA00004651"/>
    </source>
</evidence>
<comment type="subcellular location">
    <subcellularLocation>
        <location evidence="1 7">Cell membrane</location>
        <topology evidence="1 7">Multi-pass membrane protein</topology>
    </subcellularLocation>
</comment>
<protein>
    <submittedName>
        <fullName evidence="9">Sugar ABC transporter permease</fullName>
    </submittedName>
</protein>
<evidence type="ECO:0000259" key="8">
    <source>
        <dbReference type="PROSITE" id="PS50928"/>
    </source>
</evidence>
<dbReference type="PANTHER" id="PTHR43005:SF1">
    <property type="entry name" value="SPERMIDINE_PUTRESCINE TRANSPORT SYSTEM PERMEASE PROTEIN"/>
    <property type="match status" value="1"/>
</dbReference>
<sequence>MKSWRLPAPFLLLLPTFIVLAAVVVIPLLLSLYSSFTPFRLTRPDSIWNFIGLRNYERLITDWEFWVAFGRTVLLLTIALNLEMVLGLGLAMLVEKATRGQRILRTIMMFPMMFSPILVGFQFKFMFNDNVGLVNNALQSLGLTDRAIPWLIDGQLAFFSILVAEVWSSTAVFAIFILSGLMAMPREPVEAARVDGCTPWQTFRYVTWPFIMPFAFIAMTIRSLDIARAYDIVKIMTDGGPAKRTEILWTLIARTGYSDARMGLANAMAYFAIFLSILFTVIFFRKLAQARNQIGAEW</sequence>
<keyword evidence="3" id="KW-1003">Cell membrane</keyword>
<evidence type="ECO:0000256" key="6">
    <source>
        <dbReference type="ARBA" id="ARBA00023136"/>
    </source>
</evidence>
<dbReference type="CDD" id="cd06261">
    <property type="entry name" value="TM_PBP2"/>
    <property type="match status" value="1"/>
</dbReference>
<dbReference type="InterPro" id="IPR035906">
    <property type="entry name" value="MetI-like_sf"/>
</dbReference>
<dbReference type="STRING" id="472175.EL18_03380"/>
<feature type="transmembrane region" description="Helical" evidence="7">
    <location>
        <begin position="12"/>
        <end position="33"/>
    </location>
</feature>
<feature type="transmembrane region" description="Helical" evidence="7">
    <location>
        <begin position="267"/>
        <end position="284"/>
    </location>
</feature>
<keyword evidence="10" id="KW-1185">Reference proteome</keyword>
<keyword evidence="4 7" id="KW-0812">Transmembrane</keyword>
<dbReference type="eggNOG" id="COG1175">
    <property type="taxonomic scope" value="Bacteria"/>
</dbReference>
<dbReference type="InterPro" id="IPR000515">
    <property type="entry name" value="MetI-like"/>
</dbReference>
<feature type="transmembrane region" description="Helical" evidence="7">
    <location>
        <begin position="73"/>
        <end position="94"/>
    </location>
</feature>
<dbReference type="PROSITE" id="PS50928">
    <property type="entry name" value="ABC_TM1"/>
    <property type="match status" value="1"/>
</dbReference>
<dbReference type="AlphaFoldDB" id="A0A084U5D4"/>
<dbReference type="Gene3D" id="1.10.3720.10">
    <property type="entry name" value="MetI-like"/>
    <property type="match status" value="1"/>
</dbReference>
<dbReference type="RefSeq" id="WP_036487101.1">
    <property type="nucleotide sequence ID" value="NZ_JMQM01000003.1"/>
</dbReference>
<organism evidence="9 10">
    <name type="scientific">Nitratireductor basaltis</name>
    <dbReference type="NCBI Taxonomy" id="472175"/>
    <lineage>
        <taxon>Bacteria</taxon>
        <taxon>Pseudomonadati</taxon>
        <taxon>Pseudomonadota</taxon>
        <taxon>Alphaproteobacteria</taxon>
        <taxon>Hyphomicrobiales</taxon>
        <taxon>Phyllobacteriaceae</taxon>
        <taxon>Nitratireductor</taxon>
    </lineage>
</organism>
<accession>A0A084U5D4</accession>
<evidence type="ECO:0000256" key="2">
    <source>
        <dbReference type="ARBA" id="ARBA00022448"/>
    </source>
</evidence>
<feature type="transmembrane region" description="Helical" evidence="7">
    <location>
        <begin position="156"/>
        <end position="184"/>
    </location>
</feature>
<keyword evidence="6 7" id="KW-0472">Membrane</keyword>
<evidence type="ECO:0000256" key="7">
    <source>
        <dbReference type="RuleBase" id="RU363032"/>
    </source>
</evidence>
<evidence type="ECO:0000256" key="3">
    <source>
        <dbReference type="ARBA" id="ARBA00022475"/>
    </source>
</evidence>
<proteinExistence type="inferred from homology"/>
<dbReference type="OrthoDB" id="5812615at2"/>
<dbReference type="SUPFAM" id="SSF161098">
    <property type="entry name" value="MetI-like"/>
    <property type="match status" value="1"/>
</dbReference>
<evidence type="ECO:0000256" key="4">
    <source>
        <dbReference type="ARBA" id="ARBA00022692"/>
    </source>
</evidence>
<dbReference type="GO" id="GO:0055085">
    <property type="term" value="P:transmembrane transport"/>
    <property type="evidence" value="ECO:0007669"/>
    <property type="project" value="InterPro"/>
</dbReference>
<feature type="transmembrane region" description="Helical" evidence="7">
    <location>
        <begin position="106"/>
        <end position="127"/>
    </location>
</feature>
<name>A0A084U5D4_9HYPH</name>
<keyword evidence="2 7" id="KW-0813">Transport</keyword>
<dbReference type="PATRIC" id="fig|472175.3.peg.3377"/>
<evidence type="ECO:0000256" key="5">
    <source>
        <dbReference type="ARBA" id="ARBA00022989"/>
    </source>
</evidence>
<evidence type="ECO:0000313" key="10">
    <source>
        <dbReference type="Proteomes" id="UP000053675"/>
    </source>
</evidence>